<dbReference type="SUPFAM" id="SSF143800">
    <property type="entry name" value="L28p-like"/>
    <property type="match status" value="1"/>
</dbReference>
<organism evidence="7 8">
    <name type="scientific">Metamycoplasma auris</name>
    <dbReference type="NCBI Taxonomy" id="51363"/>
    <lineage>
        <taxon>Bacteria</taxon>
        <taxon>Bacillati</taxon>
        <taxon>Mycoplasmatota</taxon>
        <taxon>Mycoplasmoidales</taxon>
        <taxon>Metamycoplasmataceae</taxon>
        <taxon>Metamycoplasma</taxon>
    </lineage>
</organism>
<evidence type="ECO:0000256" key="6">
    <source>
        <dbReference type="SAM" id="MobiDB-lite"/>
    </source>
</evidence>
<evidence type="ECO:0000313" key="7">
    <source>
        <dbReference type="EMBL" id="PZW01511.1"/>
    </source>
</evidence>
<comment type="similarity">
    <text evidence="1 5">Belongs to the bacterial ribosomal protein bL28 family.</text>
</comment>
<dbReference type="Proteomes" id="UP000249646">
    <property type="component" value="Unassembled WGS sequence"/>
</dbReference>
<keyword evidence="2 5" id="KW-0689">Ribosomal protein</keyword>
<reference evidence="7 8" key="1">
    <citation type="submission" date="2018-06" db="EMBL/GenBank/DDBJ databases">
        <title>Genomic Encyclopedia of Archaeal and Bacterial Type Strains, Phase II (KMG-II): from individual species to whole genera.</title>
        <authorList>
            <person name="Goeker M."/>
        </authorList>
    </citation>
    <scope>NUCLEOTIDE SEQUENCE [LARGE SCALE GENOMIC DNA]</scope>
    <source>
        <strain evidence="7 8">ATCC 51348</strain>
    </source>
</reference>
<evidence type="ECO:0000256" key="3">
    <source>
        <dbReference type="ARBA" id="ARBA00023274"/>
    </source>
</evidence>
<evidence type="ECO:0000256" key="1">
    <source>
        <dbReference type="ARBA" id="ARBA00008760"/>
    </source>
</evidence>
<evidence type="ECO:0000313" key="8">
    <source>
        <dbReference type="Proteomes" id="UP000249646"/>
    </source>
</evidence>
<evidence type="ECO:0000256" key="4">
    <source>
        <dbReference type="ARBA" id="ARBA00035174"/>
    </source>
</evidence>
<dbReference type="InterPro" id="IPR026569">
    <property type="entry name" value="Ribosomal_bL28"/>
</dbReference>
<comment type="caution">
    <text evidence="7">The sequence shown here is derived from an EMBL/GenBank/DDBJ whole genome shotgun (WGS) entry which is preliminary data.</text>
</comment>
<dbReference type="InterPro" id="IPR034704">
    <property type="entry name" value="Ribosomal_bL28/bL31-like_sf"/>
</dbReference>
<protein>
    <recommendedName>
        <fullName evidence="4 5">Large ribosomal subunit protein bL28</fullName>
    </recommendedName>
</protein>
<evidence type="ECO:0000256" key="5">
    <source>
        <dbReference type="HAMAP-Rule" id="MF_00373"/>
    </source>
</evidence>
<dbReference type="Gene3D" id="2.30.170.40">
    <property type="entry name" value="Ribosomal protein L28/L24"/>
    <property type="match status" value="1"/>
</dbReference>
<dbReference type="GO" id="GO:1990904">
    <property type="term" value="C:ribonucleoprotein complex"/>
    <property type="evidence" value="ECO:0007669"/>
    <property type="project" value="UniProtKB-KW"/>
</dbReference>
<name>A0A2W7G8Y2_9BACT</name>
<dbReference type="InterPro" id="IPR050096">
    <property type="entry name" value="Bacterial_rp_bL28"/>
</dbReference>
<accession>A0A2W7G8Y2</accession>
<dbReference type="OrthoDB" id="9805609at2"/>
<dbReference type="HAMAP" id="MF_00373">
    <property type="entry name" value="Ribosomal_bL28"/>
    <property type="match status" value="1"/>
</dbReference>
<feature type="region of interest" description="Disordered" evidence="6">
    <location>
        <begin position="1"/>
        <end position="21"/>
    </location>
</feature>
<dbReference type="RefSeq" id="WP_111517948.1">
    <property type="nucleotide sequence ID" value="NZ_QKUB01000001.1"/>
</dbReference>
<dbReference type="PANTHER" id="PTHR39080:SF1">
    <property type="entry name" value="LARGE RIBOSOMAL SUBUNIT PROTEIN BL28A"/>
    <property type="match status" value="1"/>
</dbReference>
<dbReference type="Pfam" id="PF00830">
    <property type="entry name" value="Ribosomal_L28"/>
    <property type="match status" value="1"/>
</dbReference>
<dbReference type="PANTHER" id="PTHR39080">
    <property type="entry name" value="50S RIBOSOMAL PROTEIN L28"/>
    <property type="match status" value="1"/>
</dbReference>
<dbReference type="GO" id="GO:0003735">
    <property type="term" value="F:structural constituent of ribosome"/>
    <property type="evidence" value="ECO:0007669"/>
    <property type="project" value="InterPro"/>
</dbReference>
<sequence>MPGRDQLTGQKALSGNKRSHALNTTKRTFDLNLQKVTVLADNGSKKTVRVTAKNVRTLKKYGLVA</sequence>
<keyword evidence="8" id="KW-1185">Reference proteome</keyword>
<proteinExistence type="inferred from homology"/>
<dbReference type="AlphaFoldDB" id="A0A2W7G8Y2"/>
<dbReference type="InterPro" id="IPR037147">
    <property type="entry name" value="Ribosomal_bL28_sf"/>
</dbReference>
<dbReference type="GO" id="GO:0006412">
    <property type="term" value="P:translation"/>
    <property type="evidence" value="ECO:0007669"/>
    <property type="project" value="UniProtKB-UniRule"/>
</dbReference>
<dbReference type="NCBIfam" id="TIGR00009">
    <property type="entry name" value="L28"/>
    <property type="match status" value="1"/>
</dbReference>
<dbReference type="GO" id="GO:0005840">
    <property type="term" value="C:ribosome"/>
    <property type="evidence" value="ECO:0007669"/>
    <property type="project" value="UniProtKB-KW"/>
</dbReference>
<dbReference type="InterPro" id="IPR001383">
    <property type="entry name" value="Ribosomal_bL28_bact-type"/>
</dbReference>
<evidence type="ECO:0000256" key="2">
    <source>
        <dbReference type="ARBA" id="ARBA00022980"/>
    </source>
</evidence>
<gene>
    <name evidence="5" type="primary">rpmB</name>
    <name evidence="7" type="ORF">BCF89_10126</name>
</gene>
<keyword evidence="3 5" id="KW-0687">Ribonucleoprotein</keyword>
<dbReference type="EMBL" id="QKUB01000001">
    <property type="protein sequence ID" value="PZW01511.1"/>
    <property type="molecule type" value="Genomic_DNA"/>
</dbReference>